<dbReference type="EMBL" id="JAALLS010000025">
    <property type="protein sequence ID" value="NGP89777.1"/>
    <property type="molecule type" value="Genomic_DNA"/>
</dbReference>
<accession>A0A6M1T6L0</accession>
<dbReference type="Proteomes" id="UP000479132">
    <property type="component" value="Unassembled WGS sequence"/>
</dbReference>
<dbReference type="InterPro" id="IPR010499">
    <property type="entry name" value="AraC_E-bd"/>
</dbReference>
<gene>
    <name evidence="2" type="ORF">G3569_15570</name>
</gene>
<feature type="domain" description="AraC effector-binding" evidence="1">
    <location>
        <begin position="1"/>
        <end position="155"/>
    </location>
</feature>
<comment type="caution">
    <text evidence="2">The sequence shown here is derived from an EMBL/GenBank/DDBJ whole genome shotgun (WGS) entry which is preliminary data.</text>
</comment>
<reference evidence="2 3" key="1">
    <citation type="submission" date="2020-02" db="EMBL/GenBank/DDBJ databases">
        <title>Aliifodinibius halophilus 2W32, complete genome.</title>
        <authorList>
            <person name="Li Y."/>
            <person name="Wu S."/>
        </authorList>
    </citation>
    <scope>NUCLEOTIDE SEQUENCE [LARGE SCALE GENOMIC DNA]</scope>
    <source>
        <strain evidence="2 3">2W32</strain>
    </source>
</reference>
<dbReference type="InterPro" id="IPR011256">
    <property type="entry name" value="Reg_factor_effector_dom_sf"/>
</dbReference>
<protein>
    <submittedName>
        <fullName evidence="2">AraC family transcriptional regulator</fullName>
    </submittedName>
</protein>
<sequence>MKLTELQEITLIGLSLPEKTTNENNQAQKDCGQLWERFQSEDCISNIPNKLGDEVFAVYHDYEGDFTQPYSYFIGCKVPAETEVPKGMDQLTIPEGKYQKITAKGEIPDCVANAWREIWEKDGELNRKYLADFEVYGSKSQDWDNAEVDIYLSTK</sequence>
<keyword evidence="3" id="KW-1185">Reference proteome</keyword>
<dbReference type="AlphaFoldDB" id="A0A6M1T6L0"/>
<dbReference type="Gene3D" id="3.20.80.10">
    <property type="entry name" value="Regulatory factor, effector binding domain"/>
    <property type="match status" value="1"/>
</dbReference>
<dbReference type="SUPFAM" id="SSF55136">
    <property type="entry name" value="Probable bacterial effector-binding domain"/>
    <property type="match status" value="1"/>
</dbReference>
<dbReference type="Pfam" id="PF14526">
    <property type="entry name" value="Cass2"/>
    <property type="match status" value="1"/>
</dbReference>
<dbReference type="RefSeq" id="WP_165270876.1">
    <property type="nucleotide sequence ID" value="NZ_JAALLS010000025.1"/>
</dbReference>
<dbReference type="InterPro" id="IPR053182">
    <property type="entry name" value="YobU-like_regulator"/>
</dbReference>
<dbReference type="SMART" id="SM00871">
    <property type="entry name" value="AraC_E_bind"/>
    <property type="match status" value="1"/>
</dbReference>
<dbReference type="PANTHER" id="PTHR36444:SF2">
    <property type="entry name" value="TRANSCRIPTIONAL REGULATOR PROTEIN YOBU-RELATED"/>
    <property type="match status" value="1"/>
</dbReference>
<organism evidence="2 3">
    <name type="scientific">Fodinibius halophilus</name>
    <dbReference type="NCBI Taxonomy" id="1736908"/>
    <lineage>
        <taxon>Bacteria</taxon>
        <taxon>Pseudomonadati</taxon>
        <taxon>Balneolota</taxon>
        <taxon>Balneolia</taxon>
        <taxon>Balneolales</taxon>
        <taxon>Balneolaceae</taxon>
        <taxon>Fodinibius</taxon>
    </lineage>
</organism>
<evidence type="ECO:0000313" key="3">
    <source>
        <dbReference type="Proteomes" id="UP000479132"/>
    </source>
</evidence>
<name>A0A6M1T6L0_9BACT</name>
<dbReference type="InterPro" id="IPR029441">
    <property type="entry name" value="Cass2"/>
</dbReference>
<dbReference type="PANTHER" id="PTHR36444">
    <property type="entry name" value="TRANSCRIPTIONAL REGULATOR PROTEIN YOBU-RELATED"/>
    <property type="match status" value="1"/>
</dbReference>
<evidence type="ECO:0000313" key="2">
    <source>
        <dbReference type="EMBL" id="NGP89777.1"/>
    </source>
</evidence>
<proteinExistence type="predicted"/>
<evidence type="ECO:0000259" key="1">
    <source>
        <dbReference type="SMART" id="SM00871"/>
    </source>
</evidence>